<dbReference type="Proteomes" id="UP000251213">
    <property type="component" value="Unassembled WGS sequence"/>
</dbReference>
<protein>
    <recommendedName>
        <fullName evidence="3 8">6-carboxy-5,6,7,8-tetrahydropterin synthase</fullName>
        <ecNumber evidence="8">4.-.-.-</ecNumber>
    </recommendedName>
</protein>
<comment type="caution">
    <text evidence="11">The sequence shown here is derived from an EMBL/GenBank/DDBJ whole genome shotgun (WGS) entry which is preliminary data.</text>
</comment>
<evidence type="ECO:0000313" key="12">
    <source>
        <dbReference type="Proteomes" id="UP000251213"/>
    </source>
</evidence>
<dbReference type="InterPro" id="IPR007115">
    <property type="entry name" value="6-PTP_synth/QueD"/>
</dbReference>
<comment type="cofactor">
    <cofactor evidence="8 10">
        <name>Zn(2+)</name>
        <dbReference type="ChEBI" id="CHEBI:29105"/>
    </cofactor>
    <text evidence="8 10">Binds 1 zinc ion per subunit.</text>
</comment>
<dbReference type="PANTHER" id="PTHR12589:SF7">
    <property type="entry name" value="6-PYRUVOYL TETRAHYDROBIOPTERIN SYNTHASE"/>
    <property type="match status" value="1"/>
</dbReference>
<evidence type="ECO:0000256" key="7">
    <source>
        <dbReference type="ARBA" id="ARBA00048807"/>
    </source>
</evidence>
<dbReference type="RefSeq" id="WP_113660190.1">
    <property type="nucleotide sequence ID" value="NZ_KZ845676.1"/>
</dbReference>
<dbReference type="PIRSF" id="PIRSF006113">
    <property type="entry name" value="PTP_synth"/>
    <property type="match status" value="1"/>
</dbReference>
<evidence type="ECO:0000256" key="6">
    <source>
        <dbReference type="ARBA" id="ARBA00023239"/>
    </source>
</evidence>
<keyword evidence="6 8" id="KW-0456">Lyase</keyword>
<organism evidence="11 12">
    <name type="scientific">Thermoflavimicrobium daqui</name>
    <dbReference type="NCBI Taxonomy" id="2137476"/>
    <lineage>
        <taxon>Bacteria</taxon>
        <taxon>Bacillati</taxon>
        <taxon>Bacillota</taxon>
        <taxon>Bacilli</taxon>
        <taxon>Bacillales</taxon>
        <taxon>Thermoactinomycetaceae</taxon>
        <taxon>Thermoflavimicrobium</taxon>
    </lineage>
</organism>
<dbReference type="EMBL" id="QJKK01000014">
    <property type="protein sequence ID" value="RAL21412.1"/>
    <property type="molecule type" value="Genomic_DNA"/>
</dbReference>
<feature type="binding site" evidence="10">
    <location>
        <position position="29"/>
    </location>
    <ligand>
        <name>Zn(2+)</name>
        <dbReference type="ChEBI" id="CHEBI:29105"/>
    </ligand>
</feature>
<reference evidence="11 12" key="2">
    <citation type="submission" date="2018-06" db="EMBL/GenBank/DDBJ databases">
        <authorList>
            <person name="Zhirakovskaya E."/>
        </authorList>
    </citation>
    <scope>NUCLEOTIDE SEQUENCE [LARGE SCALE GENOMIC DNA]</scope>
    <source>
        <strain evidence="11 12">FBKL4.011</strain>
    </source>
</reference>
<dbReference type="OrthoDB" id="9804698at2"/>
<evidence type="ECO:0000256" key="4">
    <source>
        <dbReference type="ARBA" id="ARBA00022723"/>
    </source>
</evidence>
<feature type="active site" description="Proton acceptor" evidence="9">
    <location>
        <position position="25"/>
    </location>
</feature>
<evidence type="ECO:0000256" key="2">
    <source>
        <dbReference type="ARBA" id="ARBA00008900"/>
    </source>
</evidence>
<dbReference type="InterPro" id="IPR038418">
    <property type="entry name" value="6-PTP_synth/QueD_sf"/>
</dbReference>
<reference evidence="11 12" key="1">
    <citation type="submission" date="2018-06" db="EMBL/GenBank/DDBJ databases">
        <title>Thermoflavimicrobium daqus sp. nov., a thermophilic microbe isolated from Moutai-flavour Daqu.</title>
        <authorList>
            <person name="Wang X."/>
            <person name="Zhou H."/>
        </authorList>
    </citation>
    <scope>NUCLEOTIDE SEQUENCE [LARGE SCALE GENOMIC DNA]</scope>
    <source>
        <strain evidence="11 12">FBKL4.011</strain>
    </source>
</reference>
<feature type="binding site" evidence="10">
    <location>
        <position position="31"/>
    </location>
    <ligand>
        <name>Zn(2+)</name>
        <dbReference type="ChEBI" id="CHEBI:29105"/>
    </ligand>
</feature>
<dbReference type="Gene3D" id="3.30.479.10">
    <property type="entry name" value="6-pyruvoyl tetrahydropterin synthase/QueD"/>
    <property type="match status" value="1"/>
</dbReference>
<name>A0A364K142_9BACL</name>
<keyword evidence="5 8" id="KW-0862">Zinc</keyword>
<dbReference type="GO" id="GO:0070497">
    <property type="term" value="F:6-carboxytetrahydropterin synthase activity"/>
    <property type="evidence" value="ECO:0007669"/>
    <property type="project" value="UniProtKB-EC"/>
</dbReference>
<comment type="pathway">
    <text evidence="1 8">Purine metabolism; 7-cyano-7-deazaguanine biosynthesis.</text>
</comment>
<comment type="similarity">
    <text evidence="2 8">Belongs to the PTPS family. QueD subfamily.</text>
</comment>
<evidence type="ECO:0000256" key="10">
    <source>
        <dbReference type="PIRSR" id="PIRSR006113-2"/>
    </source>
</evidence>
<sequence length="130" mass="15396">MPGKYTLIKHFWISCAHSVPRAGKCERVHGHNYKVTFCVEGTELDQTQMLIDFRLVKHALEKKYDHHLLNEFPEFNPEQGGSIPSTEKVAEVFYWTIHKLCQTKENKPTLKWIEVQETNEAYARYEWNEE</sequence>
<dbReference type="Pfam" id="PF01242">
    <property type="entry name" value="PTPS"/>
    <property type="match status" value="1"/>
</dbReference>
<gene>
    <name evidence="11" type="ORF">DL897_16325</name>
</gene>
<evidence type="ECO:0000256" key="3">
    <source>
        <dbReference type="ARBA" id="ARBA00018141"/>
    </source>
</evidence>
<dbReference type="PANTHER" id="PTHR12589">
    <property type="entry name" value="PYRUVOYL TETRAHYDROBIOPTERIN SYNTHASE"/>
    <property type="match status" value="1"/>
</dbReference>
<dbReference type="EC" id="4.-.-.-" evidence="8"/>
<evidence type="ECO:0000313" key="11">
    <source>
        <dbReference type="EMBL" id="RAL21412.1"/>
    </source>
</evidence>
<evidence type="ECO:0000256" key="5">
    <source>
        <dbReference type="ARBA" id="ARBA00022833"/>
    </source>
</evidence>
<comment type="catalytic activity">
    <reaction evidence="7 8">
        <text>7,8-dihydroneopterin 3'-triphosphate + H2O = 6-carboxy-5,6,7,8-tetrahydropterin + triphosphate + acetaldehyde + 2 H(+)</text>
        <dbReference type="Rhea" id="RHEA:27966"/>
        <dbReference type="ChEBI" id="CHEBI:15343"/>
        <dbReference type="ChEBI" id="CHEBI:15377"/>
        <dbReference type="ChEBI" id="CHEBI:15378"/>
        <dbReference type="ChEBI" id="CHEBI:18036"/>
        <dbReference type="ChEBI" id="CHEBI:58462"/>
        <dbReference type="ChEBI" id="CHEBI:61032"/>
        <dbReference type="EC" id="4.1.2.50"/>
    </reaction>
</comment>
<keyword evidence="8" id="KW-0671">Queuosine biosynthesis</keyword>
<evidence type="ECO:0000256" key="1">
    <source>
        <dbReference type="ARBA" id="ARBA00005061"/>
    </source>
</evidence>
<dbReference type="UniPathway" id="UPA00391"/>
<dbReference type="AlphaFoldDB" id="A0A364K142"/>
<feature type="active site" description="Charge relay system" evidence="9">
    <location>
        <position position="117"/>
    </location>
</feature>
<feature type="active site" description="Charge relay system" evidence="9">
    <location>
        <position position="66"/>
    </location>
</feature>
<feature type="binding site" evidence="10">
    <location>
        <position position="17"/>
    </location>
    <ligand>
        <name>Zn(2+)</name>
        <dbReference type="ChEBI" id="CHEBI:29105"/>
    </ligand>
</feature>
<evidence type="ECO:0000256" key="9">
    <source>
        <dbReference type="PIRSR" id="PIRSR006113-1"/>
    </source>
</evidence>
<dbReference type="GO" id="GO:0046872">
    <property type="term" value="F:metal ion binding"/>
    <property type="evidence" value="ECO:0007669"/>
    <property type="project" value="UniProtKB-KW"/>
</dbReference>
<dbReference type="GO" id="GO:0008616">
    <property type="term" value="P:tRNA queuosine(34) biosynthetic process"/>
    <property type="evidence" value="ECO:0007669"/>
    <property type="project" value="UniProtKB-KW"/>
</dbReference>
<keyword evidence="4 8" id="KW-0479">Metal-binding</keyword>
<accession>A0A364K142</accession>
<proteinExistence type="inferred from homology"/>
<keyword evidence="12" id="KW-1185">Reference proteome</keyword>
<dbReference type="SUPFAM" id="SSF55620">
    <property type="entry name" value="Tetrahydrobiopterin biosynthesis enzymes-like"/>
    <property type="match status" value="1"/>
</dbReference>
<evidence type="ECO:0000256" key="8">
    <source>
        <dbReference type="PIRNR" id="PIRNR006113"/>
    </source>
</evidence>